<gene>
    <name evidence="2" type="ORF">EBI00_06385</name>
</gene>
<sequence length="238" mass="27790">MKMIVEVIGKVEQGYSNPYECLDEDGNSFIVKGLPRSSQINEWICANLATDFGLPIAEYELVEIPEELYFELDFDTQFDLGCGPIFGSKKIQLAQWFEPKTMQHIVTEEEKLKIFLFDYWVKNADRNSDNTNLLVSDKRVRVIDHNNAFDKKYTRSDVLNHLFYDQINKKWLNDLVFRADFIGQVEDILLNLNNIIGSLPEEWQYSDSPINTLKADVDLVAIENTLSRYTDDDFWFFV</sequence>
<dbReference type="EMBL" id="RIZG01000003">
    <property type="protein sequence ID" value="RNF51523.1"/>
    <property type="molecule type" value="Genomic_DNA"/>
</dbReference>
<dbReference type="AlphaFoldDB" id="A0A3M8Q638"/>
<keyword evidence="3" id="KW-1185">Reference proteome</keyword>
<feature type="domain" description="HipA-like kinase" evidence="1">
    <location>
        <begin position="4"/>
        <end position="236"/>
    </location>
</feature>
<dbReference type="Pfam" id="PF20613">
    <property type="entry name" value="HipA_2"/>
    <property type="match status" value="1"/>
</dbReference>
<proteinExistence type="predicted"/>
<dbReference type="InterPro" id="IPR046748">
    <property type="entry name" value="HipA_2"/>
</dbReference>
<dbReference type="OrthoDB" id="8440774at2"/>
<protein>
    <recommendedName>
        <fullName evidence="1">HipA-like kinase domain-containing protein</fullName>
    </recommendedName>
</protein>
<evidence type="ECO:0000313" key="3">
    <source>
        <dbReference type="Proteomes" id="UP000280507"/>
    </source>
</evidence>
<accession>A0A3M8Q638</accession>
<reference evidence="2 3" key="1">
    <citation type="journal article" date="2012" name="Int. J. Syst. Evol. Microbiol.">
        <title>Marinomonas hwangdonensis sp. nov., isolated from seawater.</title>
        <authorList>
            <person name="Jung Y.T."/>
            <person name="Oh T.K."/>
            <person name="Yoon J.H."/>
        </authorList>
    </citation>
    <scope>NUCLEOTIDE SEQUENCE [LARGE SCALE GENOMIC DNA]</scope>
    <source>
        <strain evidence="2 3">HDW-15</strain>
    </source>
</reference>
<organism evidence="2 3">
    <name type="scientific">Marinomonas hwangdonensis</name>
    <dbReference type="NCBI Taxonomy" id="1053647"/>
    <lineage>
        <taxon>Bacteria</taxon>
        <taxon>Pseudomonadati</taxon>
        <taxon>Pseudomonadota</taxon>
        <taxon>Gammaproteobacteria</taxon>
        <taxon>Oceanospirillales</taxon>
        <taxon>Oceanospirillaceae</taxon>
        <taxon>Marinomonas</taxon>
    </lineage>
</organism>
<dbReference type="Proteomes" id="UP000280507">
    <property type="component" value="Unassembled WGS sequence"/>
</dbReference>
<evidence type="ECO:0000313" key="2">
    <source>
        <dbReference type="EMBL" id="RNF51523.1"/>
    </source>
</evidence>
<name>A0A3M8Q638_9GAMM</name>
<comment type="caution">
    <text evidence="2">The sequence shown here is derived from an EMBL/GenBank/DDBJ whole genome shotgun (WGS) entry which is preliminary data.</text>
</comment>
<evidence type="ECO:0000259" key="1">
    <source>
        <dbReference type="Pfam" id="PF20613"/>
    </source>
</evidence>